<dbReference type="Gene3D" id="2.40.50.40">
    <property type="match status" value="1"/>
</dbReference>
<dbReference type="AlphaFoldDB" id="A0AAD9YT68"/>
<feature type="compositionally biased region" description="Basic residues" evidence="2">
    <location>
        <begin position="226"/>
        <end position="238"/>
    </location>
</feature>
<dbReference type="InterPro" id="IPR016197">
    <property type="entry name" value="Chromo-like_dom_sf"/>
</dbReference>
<dbReference type="Proteomes" id="UP001281614">
    <property type="component" value="Unassembled WGS sequence"/>
</dbReference>
<feature type="compositionally biased region" description="Basic and acidic residues" evidence="2">
    <location>
        <begin position="208"/>
        <end position="217"/>
    </location>
</feature>
<dbReference type="InterPro" id="IPR000953">
    <property type="entry name" value="Chromo/chromo_shadow_dom"/>
</dbReference>
<comment type="caution">
    <text evidence="4">The sequence shown here is derived from an EMBL/GenBank/DDBJ whole genome shotgun (WGS) entry which is preliminary data.</text>
</comment>
<reference evidence="4" key="1">
    <citation type="submission" date="2023-02" db="EMBL/GenBank/DDBJ databases">
        <title>Colletotrichum kahawae CIFC_Que2 genome sequencing and assembly.</title>
        <authorList>
            <person name="Baroncelli R."/>
        </authorList>
    </citation>
    <scope>NUCLEOTIDE SEQUENCE</scope>
    <source>
        <strain evidence="4">CIFC_Que2</strain>
    </source>
</reference>
<dbReference type="EMBL" id="VYYT01000007">
    <property type="protein sequence ID" value="KAK2778946.1"/>
    <property type="molecule type" value="Genomic_DNA"/>
</dbReference>
<feature type="region of interest" description="Disordered" evidence="2">
    <location>
        <begin position="208"/>
        <end position="238"/>
    </location>
</feature>
<evidence type="ECO:0000256" key="2">
    <source>
        <dbReference type="SAM" id="MobiDB-lite"/>
    </source>
</evidence>
<accession>A0AAD9YT68</accession>
<name>A0AAD9YT68_COLKA</name>
<proteinExistence type="predicted"/>
<evidence type="ECO:0000313" key="4">
    <source>
        <dbReference type="EMBL" id="KAK2778946.1"/>
    </source>
</evidence>
<evidence type="ECO:0000313" key="5">
    <source>
        <dbReference type="Proteomes" id="UP001281614"/>
    </source>
</evidence>
<dbReference type="PROSITE" id="PS50013">
    <property type="entry name" value="CHROMO_2"/>
    <property type="match status" value="2"/>
</dbReference>
<dbReference type="GO" id="GO:0006338">
    <property type="term" value="P:chromatin remodeling"/>
    <property type="evidence" value="ECO:0007669"/>
    <property type="project" value="UniProtKB-ARBA"/>
</dbReference>
<protein>
    <submittedName>
        <fullName evidence="4">DUF3435 domain protein</fullName>
    </submittedName>
</protein>
<comment type="subunit">
    <text evidence="1">Component of the NuA4 histone acetyltransferase complex.</text>
</comment>
<sequence>MNSCVDLPPSPPLSPYAPGCDLETMTHDALFEAVAPTLSPAHLSSGETADLELADEEPPRKVRIIIRPRVLSDNNGSIGGELPSQTKAYASESDYSNLNCFPLSTPFELFPPESSAAEHPIENSTKEGDTFSVDRILGRWGRNLFFLRWDDGTHSWEPRGNILDEQMLESFEENYVGFLEGVDVLGTRMRNRKFEYKIHWAGRPDSENSWLAEKDMSPELLSRNKPSVKQKRRKRQGK</sequence>
<feature type="domain" description="Chromo" evidence="3">
    <location>
        <begin position="131"/>
        <end position="173"/>
    </location>
</feature>
<dbReference type="SMART" id="SM00298">
    <property type="entry name" value="CHROMO"/>
    <property type="match status" value="2"/>
</dbReference>
<evidence type="ECO:0000259" key="3">
    <source>
        <dbReference type="PROSITE" id="PS50013"/>
    </source>
</evidence>
<dbReference type="SUPFAM" id="SSF54160">
    <property type="entry name" value="Chromo domain-like"/>
    <property type="match status" value="1"/>
</dbReference>
<feature type="domain" description="Chromo" evidence="3">
    <location>
        <begin position="179"/>
        <end position="238"/>
    </location>
</feature>
<organism evidence="4 5">
    <name type="scientific">Colletotrichum kahawae</name>
    <name type="common">Coffee berry disease fungus</name>
    <dbReference type="NCBI Taxonomy" id="34407"/>
    <lineage>
        <taxon>Eukaryota</taxon>
        <taxon>Fungi</taxon>
        <taxon>Dikarya</taxon>
        <taxon>Ascomycota</taxon>
        <taxon>Pezizomycotina</taxon>
        <taxon>Sordariomycetes</taxon>
        <taxon>Hypocreomycetidae</taxon>
        <taxon>Glomerellales</taxon>
        <taxon>Glomerellaceae</taxon>
        <taxon>Colletotrichum</taxon>
        <taxon>Colletotrichum gloeosporioides species complex</taxon>
    </lineage>
</organism>
<gene>
    <name evidence="4" type="ORF">CKAH01_11537</name>
</gene>
<evidence type="ECO:0000256" key="1">
    <source>
        <dbReference type="ARBA" id="ARBA00011353"/>
    </source>
</evidence>
<keyword evidence="5" id="KW-1185">Reference proteome</keyword>
<dbReference type="CDD" id="cd00024">
    <property type="entry name" value="CD_CSD"/>
    <property type="match status" value="1"/>
</dbReference>